<evidence type="ECO:0000313" key="6">
    <source>
        <dbReference type="EMBL" id="OIO29585.1"/>
    </source>
</evidence>
<proteinExistence type="predicted"/>
<dbReference type="EMBL" id="MNVM01000018">
    <property type="protein sequence ID" value="OIO29585.1"/>
    <property type="molecule type" value="Genomic_DNA"/>
</dbReference>
<dbReference type="GO" id="GO:0015628">
    <property type="term" value="P:protein secretion by the type II secretion system"/>
    <property type="evidence" value="ECO:0007669"/>
    <property type="project" value="InterPro"/>
</dbReference>
<dbReference type="SUPFAM" id="SSF54523">
    <property type="entry name" value="Pili subunits"/>
    <property type="match status" value="1"/>
</dbReference>
<dbReference type="STRING" id="1805280.AUJ22_01120"/>
<sequence>MKNFKKGFTLIELLVVVAIIGILASVVLASLNSARTKGTDAAIKAAMSGARSQAELAYDSSQTYVGSCTAIQPMLLNAGQKLNPAFAASNNVLATAFVYSATAAAATAVTCHEAADGGSWAAVASLKSPATAGNGWCVDSTGASKEGTLDASITACP</sequence>
<keyword evidence="5" id="KW-0472">Membrane</keyword>
<name>A0A1J4V2P8_9BACT</name>
<evidence type="ECO:0008006" key="8">
    <source>
        <dbReference type="Google" id="ProtNLM"/>
    </source>
</evidence>
<dbReference type="GO" id="GO:0016020">
    <property type="term" value="C:membrane"/>
    <property type="evidence" value="ECO:0007669"/>
    <property type="project" value="UniProtKB-SubCell"/>
</dbReference>
<dbReference type="NCBIfam" id="TIGR02532">
    <property type="entry name" value="IV_pilin_GFxxxE"/>
    <property type="match status" value="1"/>
</dbReference>
<evidence type="ECO:0000256" key="3">
    <source>
        <dbReference type="ARBA" id="ARBA00022692"/>
    </source>
</evidence>
<keyword evidence="2" id="KW-0488">Methylation</keyword>
<dbReference type="PANTHER" id="PTHR30093">
    <property type="entry name" value="GENERAL SECRETION PATHWAY PROTEIN G"/>
    <property type="match status" value="1"/>
</dbReference>
<organism evidence="6 7">
    <name type="scientific">Candidatus Nomurabacteria bacterium CG1_02_31_12</name>
    <dbReference type="NCBI Taxonomy" id="1805280"/>
    <lineage>
        <taxon>Bacteria</taxon>
        <taxon>Candidatus Nomuraibacteriota</taxon>
    </lineage>
</organism>
<comment type="caution">
    <text evidence="6">The sequence shown here is derived from an EMBL/GenBank/DDBJ whole genome shotgun (WGS) entry which is preliminary data.</text>
</comment>
<dbReference type="PRINTS" id="PR00885">
    <property type="entry name" value="BCTERIALGSPH"/>
</dbReference>
<evidence type="ECO:0000313" key="7">
    <source>
        <dbReference type="Proteomes" id="UP000185769"/>
    </source>
</evidence>
<dbReference type="Proteomes" id="UP000185769">
    <property type="component" value="Unassembled WGS sequence"/>
</dbReference>
<comment type="subcellular location">
    <subcellularLocation>
        <location evidence="1">Membrane</location>
        <topology evidence="1">Single-pass membrane protein</topology>
    </subcellularLocation>
</comment>
<keyword evidence="3" id="KW-0812">Transmembrane</keyword>
<evidence type="ECO:0000256" key="4">
    <source>
        <dbReference type="ARBA" id="ARBA00022989"/>
    </source>
</evidence>
<dbReference type="InterPro" id="IPR002416">
    <property type="entry name" value="T2SS_protein-GspH"/>
</dbReference>
<dbReference type="InterPro" id="IPR045584">
    <property type="entry name" value="Pilin-like"/>
</dbReference>
<dbReference type="Gene3D" id="3.30.700.10">
    <property type="entry name" value="Glycoprotein, Type 4 Pilin"/>
    <property type="match status" value="1"/>
</dbReference>
<evidence type="ECO:0000256" key="1">
    <source>
        <dbReference type="ARBA" id="ARBA00004167"/>
    </source>
</evidence>
<protein>
    <recommendedName>
        <fullName evidence="8">Type II secretion system protein GspG C-terminal domain-containing protein</fullName>
    </recommendedName>
</protein>
<evidence type="ECO:0000256" key="2">
    <source>
        <dbReference type="ARBA" id="ARBA00022481"/>
    </source>
</evidence>
<dbReference type="AlphaFoldDB" id="A0A1J4V2P8"/>
<evidence type="ECO:0000256" key="5">
    <source>
        <dbReference type="ARBA" id="ARBA00023136"/>
    </source>
</evidence>
<gene>
    <name evidence="6" type="ORF">AUJ22_01120</name>
</gene>
<dbReference type="PROSITE" id="PS00409">
    <property type="entry name" value="PROKAR_NTER_METHYL"/>
    <property type="match status" value="1"/>
</dbReference>
<dbReference type="InterPro" id="IPR012902">
    <property type="entry name" value="N_methyl_site"/>
</dbReference>
<dbReference type="PANTHER" id="PTHR30093:SF44">
    <property type="entry name" value="TYPE II SECRETION SYSTEM CORE PROTEIN G"/>
    <property type="match status" value="1"/>
</dbReference>
<dbReference type="Pfam" id="PF07963">
    <property type="entry name" value="N_methyl"/>
    <property type="match status" value="1"/>
</dbReference>
<dbReference type="GO" id="GO:0015627">
    <property type="term" value="C:type II protein secretion system complex"/>
    <property type="evidence" value="ECO:0007669"/>
    <property type="project" value="InterPro"/>
</dbReference>
<accession>A0A1J4V2P8</accession>
<keyword evidence="4" id="KW-1133">Transmembrane helix</keyword>
<reference evidence="6 7" key="1">
    <citation type="journal article" date="2016" name="Environ. Microbiol.">
        <title>Genomic resolution of a cold subsurface aquifer community provides metabolic insights for novel microbes adapted to high CO concentrations.</title>
        <authorList>
            <person name="Probst A.J."/>
            <person name="Castelle C.J."/>
            <person name="Singh A."/>
            <person name="Brown C.T."/>
            <person name="Anantharaman K."/>
            <person name="Sharon I."/>
            <person name="Hug L.A."/>
            <person name="Burstein D."/>
            <person name="Emerson J.B."/>
            <person name="Thomas B.C."/>
            <person name="Banfield J.F."/>
        </authorList>
    </citation>
    <scope>NUCLEOTIDE SEQUENCE [LARGE SCALE GENOMIC DNA]</scope>
    <source>
        <strain evidence="6">CG1_02_31_12</strain>
    </source>
</reference>